<dbReference type="AlphaFoldDB" id="A0A4R0KYA9"/>
<dbReference type="Proteomes" id="UP000291144">
    <property type="component" value="Unassembled WGS sequence"/>
</dbReference>
<evidence type="ECO:0000256" key="1">
    <source>
        <dbReference type="SAM" id="Phobius"/>
    </source>
</evidence>
<sequence>MDVAVLLLFALFFTALLVRTTSRYDVLRASVGRPRLFQVAAVLAAAITVPVDLYAIVYGTVGPGAVALEDVAGRLLLMNVAAACGVAALHGSLRGRALAGPGTAAAVAGSAPPVGAPVDDGHALRMGVLGWTGPLIALIVVTAVEAVGSGGDGMGSGGNGAGAGSVGPTTGSVGSALAVYSLLVCVISASSLFRRRARSAIDPQEG</sequence>
<feature type="transmembrane region" description="Helical" evidence="1">
    <location>
        <begin position="173"/>
        <end position="193"/>
    </location>
</feature>
<dbReference type="OrthoDB" id="3827952at2"/>
<evidence type="ECO:0000313" key="2">
    <source>
        <dbReference type="EMBL" id="TCC65779.1"/>
    </source>
</evidence>
<dbReference type="EMBL" id="SJKB01000001">
    <property type="protein sequence ID" value="TCC65779.1"/>
    <property type="molecule type" value="Genomic_DNA"/>
</dbReference>
<reference evidence="2 3" key="1">
    <citation type="submission" date="2019-02" db="EMBL/GenBank/DDBJ databases">
        <title>Kribbella capetownensis sp. nov. and Kribbella speibonae sp. nov., isolated from soil.</title>
        <authorList>
            <person name="Curtis S.M."/>
            <person name="Norton I."/>
            <person name="Everest G.J."/>
            <person name="Meyers P.R."/>
        </authorList>
    </citation>
    <scope>NUCLEOTIDE SEQUENCE [LARGE SCALE GENOMIC DNA]</scope>
    <source>
        <strain evidence="2 3">NRRL B-24813</strain>
    </source>
</reference>
<keyword evidence="1" id="KW-0472">Membrane</keyword>
<keyword evidence="1" id="KW-1133">Transmembrane helix</keyword>
<name>A0A4R0KYA9_9ACTN</name>
<feature type="transmembrane region" description="Helical" evidence="1">
    <location>
        <begin position="71"/>
        <end position="93"/>
    </location>
</feature>
<proteinExistence type="predicted"/>
<keyword evidence="1" id="KW-0812">Transmembrane</keyword>
<accession>A0A4R0KYA9</accession>
<evidence type="ECO:0000313" key="3">
    <source>
        <dbReference type="Proteomes" id="UP000291144"/>
    </source>
</evidence>
<organism evidence="2 3">
    <name type="scientific">Kribbella pittospori</name>
    <dbReference type="NCBI Taxonomy" id="722689"/>
    <lineage>
        <taxon>Bacteria</taxon>
        <taxon>Bacillati</taxon>
        <taxon>Actinomycetota</taxon>
        <taxon>Actinomycetes</taxon>
        <taxon>Propionibacteriales</taxon>
        <taxon>Kribbellaceae</taxon>
        <taxon>Kribbella</taxon>
    </lineage>
</organism>
<gene>
    <name evidence="2" type="ORF">E0H73_02265</name>
</gene>
<dbReference type="RefSeq" id="WP_131350465.1">
    <property type="nucleotide sequence ID" value="NZ_SJKB01000001.1"/>
</dbReference>
<keyword evidence="3" id="KW-1185">Reference proteome</keyword>
<protein>
    <submittedName>
        <fullName evidence="2">Uncharacterized protein</fullName>
    </submittedName>
</protein>
<feature type="transmembrane region" description="Helical" evidence="1">
    <location>
        <begin position="39"/>
        <end position="59"/>
    </location>
</feature>
<comment type="caution">
    <text evidence="2">The sequence shown here is derived from an EMBL/GenBank/DDBJ whole genome shotgun (WGS) entry which is preliminary data.</text>
</comment>